<protein>
    <submittedName>
        <fullName evidence="3">Protein-disulfide isomerase</fullName>
    </submittedName>
</protein>
<organism evidence="3 4">
    <name type="scientific">Allosphingosinicella humi</name>
    <dbReference type="NCBI Taxonomy" id="2068657"/>
    <lineage>
        <taxon>Bacteria</taxon>
        <taxon>Pseudomonadati</taxon>
        <taxon>Pseudomonadota</taxon>
        <taxon>Alphaproteobacteria</taxon>
        <taxon>Sphingomonadales</taxon>
        <taxon>Sphingomonadaceae</taxon>
        <taxon>Allosphingosinicella</taxon>
    </lineage>
</organism>
<dbReference type="InterPro" id="IPR012336">
    <property type="entry name" value="Thioredoxin-like_fold"/>
</dbReference>
<comment type="caution">
    <text evidence="3">The sequence shown here is derived from an EMBL/GenBank/DDBJ whole genome shotgun (WGS) entry which is preliminary data.</text>
</comment>
<evidence type="ECO:0000259" key="2">
    <source>
        <dbReference type="Pfam" id="PF13462"/>
    </source>
</evidence>
<evidence type="ECO:0000313" key="4">
    <source>
        <dbReference type="Proteomes" id="UP000245916"/>
    </source>
</evidence>
<keyword evidence="3" id="KW-0413">Isomerase</keyword>
<dbReference type="EMBL" id="QFFF01000001">
    <property type="protein sequence ID" value="PWG02780.1"/>
    <property type="molecule type" value="Genomic_DNA"/>
</dbReference>
<dbReference type="AlphaFoldDB" id="A0A2U2J368"/>
<dbReference type="GO" id="GO:0016853">
    <property type="term" value="F:isomerase activity"/>
    <property type="evidence" value="ECO:0007669"/>
    <property type="project" value="UniProtKB-KW"/>
</dbReference>
<sequence length="232" mass="24820">MKRTLALLLAAAALPLGVAAVPPAEAQAVKDWTKVVAQTAEGGFRVGNPDAPVKLVEYGSLTCDHCAHFAEEAMPKLLGQYVKSGKVSFEFRNFVRDPADLTASLLSRCAGPDDFFALTHQYFTTQPQWFGKLQAMTEAEREAINALPPAERLVRFASMVGLDATAAKAGVSAAEAKQCLASEANIGQLVEMGKTAVEKHQIKGTPSFMINGKTLENVHNWAALEPHLKTGG</sequence>
<dbReference type="Gene3D" id="1.10.40.110">
    <property type="match status" value="1"/>
</dbReference>
<reference evidence="3 4" key="1">
    <citation type="submission" date="2018-05" db="EMBL/GenBank/DDBJ databases">
        <title>Genome of Sphingosinicella humi QZX222.</title>
        <authorList>
            <person name="Qiao Z."/>
            <person name="Wang G."/>
        </authorList>
    </citation>
    <scope>NUCLEOTIDE SEQUENCE [LARGE SCALE GENOMIC DNA]</scope>
    <source>
        <strain evidence="3 4">QZX222</strain>
    </source>
</reference>
<dbReference type="OrthoDB" id="8478320at2"/>
<dbReference type="RefSeq" id="WP_109270919.1">
    <property type="nucleotide sequence ID" value="NZ_QFFF01000001.1"/>
</dbReference>
<dbReference type="Proteomes" id="UP000245916">
    <property type="component" value="Unassembled WGS sequence"/>
</dbReference>
<feature type="domain" description="Thioredoxin-like fold" evidence="2">
    <location>
        <begin position="41"/>
        <end position="227"/>
    </location>
</feature>
<dbReference type="SUPFAM" id="SSF52833">
    <property type="entry name" value="Thioredoxin-like"/>
    <property type="match status" value="1"/>
</dbReference>
<feature type="chain" id="PRO_5015650566" evidence="1">
    <location>
        <begin position="27"/>
        <end position="232"/>
    </location>
</feature>
<keyword evidence="4" id="KW-1185">Reference proteome</keyword>
<evidence type="ECO:0000313" key="3">
    <source>
        <dbReference type="EMBL" id="PWG02780.1"/>
    </source>
</evidence>
<name>A0A2U2J368_9SPHN</name>
<evidence type="ECO:0000256" key="1">
    <source>
        <dbReference type="SAM" id="SignalP"/>
    </source>
</evidence>
<dbReference type="InterPro" id="IPR036249">
    <property type="entry name" value="Thioredoxin-like_sf"/>
</dbReference>
<keyword evidence="1" id="KW-0732">Signal</keyword>
<accession>A0A2U2J368</accession>
<dbReference type="Pfam" id="PF13462">
    <property type="entry name" value="Thioredoxin_4"/>
    <property type="match status" value="1"/>
</dbReference>
<feature type="signal peptide" evidence="1">
    <location>
        <begin position="1"/>
        <end position="26"/>
    </location>
</feature>
<proteinExistence type="predicted"/>
<dbReference type="Gene3D" id="3.40.30.10">
    <property type="entry name" value="Glutaredoxin"/>
    <property type="match status" value="1"/>
</dbReference>
<gene>
    <name evidence="3" type="ORF">DF286_07825</name>
</gene>